<gene>
    <name evidence="2" type="ORF">P5F74_14960</name>
</gene>
<feature type="transmembrane region" description="Helical" evidence="1">
    <location>
        <begin position="112"/>
        <end position="131"/>
    </location>
</feature>
<protein>
    <recommendedName>
        <fullName evidence="4">ABC-2 type transporter domain-containing protein</fullName>
    </recommendedName>
</protein>
<feature type="transmembrane region" description="Helical" evidence="1">
    <location>
        <begin position="162"/>
        <end position="180"/>
    </location>
</feature>
<evidence type="ECO:0008006" key="4">
    <source>
        <dbReference type="Google" id="ProtNLM"/>
    </source>
</evidence>
<evidence type="ECO:0000313" key="2">
    <source>
        <dbReference type="EMBL" id="MED4129434.1"/>
    </source>
</evidence>
<feature type="transmembrane region" description="Helical" evidence="1">
    <location>
        <begin position="21"/>
        <end position="36"/>
    </location>
</feature>
<reference evidence="2 3" key="1">
    <citation type="submission" date="2023-03" db="EMBL/GenBank/DDBJ databases">
        <title>Bacillus Genome Sequencing.</title>
        <authorList>
            <person name="Dunlap C."/>
        </authorList>
    </citation>
    <scope>NUCLEOTIDE SEQUENCE [LARGE SCALE GENOMIC DNA]</scope>
    <source>
        <strain evidence="2 3">B-4107</strain>
    </source>
</reference>
<keyword evidence="1" id="KW-0812">Transmembrane</keyword>
<evidence type="ECO:0000256" key="1">
    <source>
        <dbReference type="SAM" id="Phobius"/>
    </source>
</evidence>
<sequence>MIKKGWEFNLLFIKVSLSNKFNLLFILLLPLCILFLNDYNELLSVESQSEKVSAMLGWIAFIITITAISGVGINLSILREQGFLKMFYYISGSISSIVLGLLISQALVTSSIIVLFSLIVSFAFSINTFYLISFSLILLIVGFIPTCLLSLIITVFPLKQGTLNPILFIIMFPLIYITSFNTAEISFVHLLNPIQLLSSIGIEFLYIESINKANVLVGFSMLVIFMLLGLVCIKLMRIMPVESRS</sequence>
<evidence type="ECO:0000313" key="3">
    <source>
        <dbReference type="Proteomes" id="UP001341820"/>
    </source>
</evidence>
<feature type="transmembrane region" description="Helical" evidence="1">
    <location>
        <begin position="56"/>
        <end position="75"/>
    </location>
</feature>
<name>A0ABU6NMN6_9BACI</name>
<comment type="caution">
    <text evidence="2">The sequence shown here is derived from an EMBL/GenBank/DDBJ whole genome shotgun (WGS) entry which is preliminary data.</text>
</comment>
<dbReference type="EMBL" id="JAROAS010000034">
    <property type="protein sequence ID" value="MED4129434.1"/>
    <property type="molecule type" value="Genomic_DNA"/>
</dbReference>
<dbReference type="Proteomes" id="UP001341820">
    <property type="component" value="Unassembled WGS sequence"/>
</dbReference>
<keyword evidence="1" id="KW-0472">Membrane</keyword>
<dbReference type="RefSeq" id="WP_328238079.1">
    <property type="nucleotide sequence ID" value="NZ_JAROAS010000034.1"/>
</dbReference>
<accession>A0ABU6NMN6</accession>
<keyword evidence="3" id="KW-1185">Reference proteome</keyword>
<organism evidence="2 3">
    <name type="scientific">Shouchella miscanthi</name>
    <dbReference type="NCBI Taxonomy" id="2598861"/>
    <lineage>
        <taxon>Bacteria</taxon>
        <taxon>Bacillati</taxon>
        <taxon>Bacillota</taxon>
        <taxon>Bacilli</taxon>
        <taxon>Bacillales</taxon>
        <taxon>Bacillaceae</taxon>
        <taxon>Shouchella</taxon>
    </lineage>
</organism>
<feature type="transmembrane region" description="Helical" evidence="1">
    <location>
        <begin position="213"/>
        <end position="236"/>
    </location>
</feature>
<keyword evidence="1" id="KW-1133">Transmembrane helix</keyword>
<feature type="transmembrane region" description="Helical" evidence="1">
    <location>
        <begin position="87"/>
        <end position="106"/>
    </location>
</feature>
<feature type="transmembrane region" description="Helical" evidence="1">
    <location>
        <begin position="187"/>
        <end position="207"/>
    </location>
</feature>
<feature type="transmembrane region" description="Helical" evidence="1">
    <location>
        <begin position="136"/>
        <end position="156"/>
    </location>
</feature>
<proteinExistence type="predicted"/>